<gene>
    <name evidence="2" type="ORF">BCR33DRAFT_853509</name>
</gene>
<evidence type="ECO:0000313" key="2">
    <source>
        <dbReference type="EMBL" id="ORY39363.1"/>
    </source>
</evidence>
<dbReference type="EMBL" id="MCGO01000040">
    <property type="protein sequence ID" value="ORY39363.1"/>
    <property type="molecule type" value="Genomic_DNA"/>
</dbReference>
<dbReference type="Proteomes" id="UP000193642">
    <property type="component" value="Unassembled WGS sequence"/>
</dbReference>
<evidence type="ECO:0000313" key="3">
    <source>
        <dbReference type="Proteomes" id="UP000193642"/>
    </source>
</evidence>
<protein>
    <submittedName>
        <fullName evidence="2">Uncharacterized protein</fullName>
    </submittedName>
</protein>
<comment type="caution">
    <text evidence="2">The sequence shown here is derived from an EMBL/GenBank/DDBJ whole genome shotgun (WGS) entry which is preliminary data.</text>
</comment>
<reference evidence="2 3" key="1">
    <citation type="submission" date="2016-07" db="EMBL/GenBank/DDBJ databases">
        <title>Pervasive Adenine N6-methylation of Active Genes in Fungi.</title>
        <authorList>
            <consortium name="DOE Joint Genome Institute"/>
            <person name="Mondo S.J."/>
            <person name="Dannebaum R.O."/>
            <person name="Kuo R.C."/>
            <person name="Labutti K."/>
            <person name="Haridas S."/>
            <person name="Kuo A."/>
            <person name="Salamov A."/>
            <person name="Ahrendt S.R."/>
            <person name="Lipzen A."/>
            <person name="Sullivan W."/>
            <person name="Andreopoulos W.B."/>
            <person name="Clum A."/>
            <person name="Lindquist E."/>
            <person name="Daum C."/>
            <person name="Ramamoorthy G.K."/>
            <person name="Gryganskyi A."/>
            <person name="Culley D."/>
            <person name="Magnuson J.K."/>
            <person name="James T.Y."/>
            <person name="O'Malley M.A."/>
            <person name="Stajich J.E."/>
            <person name="Spatafora J.W."/>
            <person name="Visel A."/>
            <person name="Grigoriev I.V."/>
        </authorList>
    </citation>
    <scope>NUCLEOTIDE SEQUENCE [LARGE SCALE GENOMIC DNA]</scope>
    <source>
        <strain evidence="2 3">JEL800</strain>
    </source>
</reference>
<evidence type="ECO:0000256" key="1">
    <source>
        <dbReference type="SAM" id="MobiDB-lite"/>
    </source>
</evidence>
<dbReference type="AlphaFoldDB" id="A0A1Y2BX85"/>
<sequence length="161" mass="17774">MGVFPTSSIKRLHVCCWKKNLWHIESMSGCLLMFSGLRERMACWNGFAMTVEIPADASTILVDSVLGFAMIQAHFKRVKDAPVDPIAKEVAQEKVALDSDVAGRLVSRPMAVRQAIAMGYKTGPKKIVVETPPIVKPAGFNPSAQSQGRKRDDREESDDEQ</sequence>
<keyword evidence="3" id="KW-1185">Reference proteome</keyword>
<name>A0A1Y2BX85_9FUNG</name>
<feature type="region of interest" description="Disordered" evidence="1">
    <location>
        <begin position="131"/>
        <end position="161"/>
    </location>
</feature>
<organism evidence="2 3">
    <name type="scientific">Rhizoclosmatium globosum</name>
    <dbReference type="NCBI Taxonomy" id="329046"/>
    <lineage>
        <taxon>Eukaryota</taxon>
        <taxon>Fungi</taxon>
        <taxon>Fungi incertae sedis</taxon>
        <taxon>Chytridiomycota</taxon>
        <taxon>Chytridiomycota incertae sedis</taxon>
        <taxon>Chytridiomycetes</taxon>
        <taxon>Chytridiales</taxon>
        <taxon>Chytriomycetaceae</taxon>
        <taxon>Rhizoclosmatium</taxon>
    </lineage>
</organism>
<proteinExistence type="predicted"/>
<dbReference type="OrthoDB" id="10443217at2759"/>
<accession>A0A1Y2BX85</accession>